<accession>A0A521G205</accession>
<feature type="region of interest" description="Disordered" evidence="5">
    <location>
        <begin position="1"/>
        <end position="25"/>
    </location>
</feature>
<comment type="subcellular location">
    <subcellularLocation>
        <location evidence="1">Membrane</location>
        <topology evidence="1">Single-pass membrane protein</topology>
    </subcellularLocation>
</comment>
<evidence type="ECO:0008006" key="9">
    <source>
        <dbReference type="Google" id="ProtNLM"/>
    </source>
</evidence>
<keyword evidence="8" id="KW-1185">Reference proteome</keyword>
<sequence length="304" mass="33303">MNWQGRRKSDNLEDRRSMGVSGSGDSGNGGDILRFLPMAMKFLGFKGTAIVVICLGAYGLFSGNLGSMLALLGLQQGTQATISTQPLQETAEEKEMVDFVSVVLADTEETWREIFQQKSKTYKEPRLVLFRNAVNSACGMAESAIGPFYCSGDQQVYIDLSFFDELKHRFKAPGDFAQAYVIAHEVGHHVQTLLGISSKVHAARKQMNKTEANKILVQQELQADCFAGVWAYHANQSRQMLEAGDVEEGLAAASAVGDDTLQKQAQGYVTPDSFTHGSAAQRMQWFKTGLQSGDMDKCNTFSKG</sequence>
<evidence type="ECO:0000256" key="1">
    <source>
        <dbReference type="ARBA" id="ARBA00004167"/>
    </source>
</evidence>
<protein>
    <recommendedName>
        <fullName evidence="9">Neutral zinc metallopeptidase</fullName>
    </recommendedName>
</protein>
<evidence type="ECO:0000256" key="5">
    <source>
        <dbReference type="SAM" id="MobiDB-lite"/>
    </source>
</evidence>
<dbReference type="Proteomes" id="UP000316238">
    <property type="component" value="Unassembled WGS sequence"/>
</dbReference>
<gene>
    <name evidence="7" type="ORF">CDV28_11227</name>
</gene>
<dbReference type="Pfam" id="PF04228">
    <property type="entry name" value="Zn_peptidase"/>
    <property type="match status" value="1"/>
</dbReference>
<evidence type="ECO:0000313" key="8">
    <source>
        <dbReference type="Proteomes" id="UP000316238"/>
    </source>
</evidence>
<keyword evidence="4 6" id="KW-0472">Membrane</keyword>
<reference evidence="7" key="1">
    <citation type="submission" date="2017-07" db="EMBL/GenBank/DDBJ databases">
        <title>The cable genome - Insights into the physiology and evolution of filamentous bacteria capable of sulfide oxidation via long distance electron transfer.</title>
        <authorList>
            <person name="Thorup C."/>
            <person name="Bjerg J.T."/>
            <person name="Schreiber L."/>
            <person name="Nielsen L.P."/>
            <person name="Kjeldsen K.U."/>
            <person name="Boesen T."/>
            <person name="Boggild A."/>
            <person name="Meysman F."/>
            <person name="Geelhoed J."/>
            <person name="Schramm A."/>
        </authorList>
    </citation>
    <scope>NUCLEOTIDE SEQUENCE [LARGE SCALE GENOMIC DNA]</scope>
    <source>
        <strain evidence="7">GS</strain>
    </source>
</reference>
<feature type="transmembrane region" description="Helical" evidence="6">
    <location>
        <begin position="43"/>
        <end position="61"/>
    </location>
</feature>
<dbReference type="PANTHER" id="PTHR30168">
    <property type="entry name" value="PUTATIVE MEMBRANE PROTEIN YPFJ"/>
    <property type="match status" value="1"/>
</dbReference>
<dbReference type="AlphaFoldDB" id="A0A521G205"/>
<name>A0A521G205_9BACT</name>
<organism evidence="7 8">
    <name type="scientific">Candidatus Electronema aureum</name>
    <dbReference type="NCBI Taxonomy" id="2005002"/>
    <lineage>
        <taxon>Bacteria</taxon>
        <taxon>Pseudomonadati</taxon>
        <taxon>Thermodesulfobacteriota</taxon>
        <taxon>Desulfobulbia</taxon>
        <taxon>Desulfobulbales</taxon>
        <taxon>Desulfobulbaceae</taxon>
        <taxon>Candidatus Electronema</taxon>
    </lineage>
</organism>
<comment type="caution">
    <text evidence="7">The sequence shown here is derived from an EMBL/GenBank/DDBJ whole genome shotgun (WGS) entry which is preliminary data.</text>
</comment>
<keyword evidence="3 6" id="KW-1133">Transmembrane helix</keyword>
<proteinExistence type="predicted"/>
<dbReference type="EMBL" id="NQJD01000012">
    <property type="protein sequence ID" value="TAA75053.1"/>
    <property type="molecule type" value="Genomic_DNA"/>
</dbReference>
<evidence type="ECO:0000256" key="6">
    <source>
        <dbReference type="SAM" id="Phobius"/>
    </source>
</evidence>
<keyword evidence="2 6" id="KW-0812">Transmembrane</keyword>
<dbReference type="InterPro" id="IPR007343">
    <property type="entry name" value="Uncharacterised_pept_Zn_put"/>
</dbReference>
<feature type="compositionally biased region" description="Basic and acidic residues" evidence="5">
    <location>
        <begin position="7"/>
        <end position="17"/>
    </location>
</feature>
<evidence type="ECO:0000256" key="2">
    <source>
        <dbReference type="ARBA" id="ARBA00022692"/>
    </source>
</evidence>
<evidence type="ECO:0000313" key="7">
    <source>
        <dbReference type="EMBL" id="TAA75053.1"/>
    </source>
</evidence>
<dbReference type="PANTHER" id="PTHR30168:SF0">
    <property type="entry name" value="INNER MEMBRANE PROTEIN"/>
    <property type="match status" value="1"/>
</dbReference>
<evidence type="ECO:0000256" key="3">
    <source>
        <dbReference type="ARBA" id="ARBA00022989"/>
    </source>
</evidence>
<evidence type="ECO:0000256" key="4">
    <source>
        <dbReference type="ARBA" id="ARBA00023136"/>
    </source>
</evidence>
<dbReference type="GO" id="GO:0016020">
    <property type="term" value="C:membrane"/>
    <property type="evidence" value="ECO:0007669"/>
    <property type="project" value="UniProtKB-SubCell"/>
</dbReference>